<dbReference type="GO" id="GO:0009254">
    <property type="term" value="P:peptidoglycan turnover"/>
    <property type="evidence" value="ECO:0007669"/>
    <property type="project" value="InterPro"/>
</dbReference>
<dbReference type="InterPro" id="IPR011098">
    <property type="entry name" value="G5_dom"/>
</dbReference>
<sequence>MRKKDIIILCIIILFSSLSVYTYSKFQVKDIVIIDNDKKIVLKTPLKRIDKILDIANIALNEKDKVIPSVDTKIDKNFEITIIRAKKIEIDYDGIEKEVFSTNNLAIDVLKEYSINIGEFDKVLPSKNIVVSDGDIIKIIRVEKKLVTEKKIVKYDTIIKMTTKLKSGQIKKISDGLDGLTNVTYNITTEDGKEVSRKIIKNEIVTESKAEIIEKGIDKLFVTSRGMPFRYKSVIIMRASAYDLSFASCGKYPDNPEYGITFSGTKAHPGVVAVDPKVIPLKSKLYVESLDRTKDYGFASAEDTGSAIKGNRIDLFIGDNKAAMRYGRRNVRVYVIDDNVTDELIKGYGK</sequence>
<reference evidence="3 4" key="1">
    <citation type="submission" date="2023-08" db="EMBL/GenBank/DDBJ databases">
        <title>Helicovermis profunda gen. nov., sp. nov., a novel mesophilic, fermentative bacterium within the Bacillota from a deep-sea hydrothermal vent chimney.</title>
        <authorList>
            <person name="Miyazaki U."/>
            <person name="Mizutani D."/>
            <person name="Hashimoto Y."/>
            <person name="Tame A."/>
            <person name="Sawayama S."/>
            <person name="Miyazaki J."/>
            <person name="Takai K."/>
            <person name="Nakagawa S."/>
        </authorList>
    </citation>
    <scope>NUCLEOTIDE SEQUENCE [LARGE SCALE GENOMIC DNA]</scope>
    <source>
        <strain evidence="3 4">S502</strain>
    </source>
</reference>
<protein>
    <submittedName>
        <fullName evidence="3">3D domain-containing protein</fullName>
    </submittedName>
</protein>
<gene>
    <name evidence="3" type="ORF">HLPR_00310</name>
</gene>
<dbReference type="InterPro" id="IPR007137">
    <property type="entry name" value="DUF348"/>
</dbReference>
<evidence type="ECO:0000313" key="4">
    <source>
        <dbReference type="Proteomes" id="UP001321786"/>
    </source>
</evidence>
<dbReference type="PROSITE" id="PS51109">
    <property type="entry name" value="G5"/>
    <property type="match status" value="1"/>
</dbReference>
<keyword evidence="1" id="KW-0732">Signal</keyword>
<dbReference type="Pfam" id="PF07501">
    <property type="entry name" value="G5"/>
    <property type="match status" value="1"/>
</dbReference>
<keyword evidence="4" id="KW-1185">Reference proteome</keyword>
<name>A0AAU9EMM4_9FIRM</name>
<dbReference type="InterPro" id="IPR036908">
    <property type="entry name" value="RlpA-like_sf"/>
</dbReference>
<dbReference type="KEGG" id="hprf:HLPR_00310"/>
<dbReference type="Pfam" id="PF03990">
    <property type="entry name" value="DUF348"/>
    <property type="match status" value="2"/>
</dbReference>
<feature type="domain" description="G5" evidence="2">
    <location>
        <begin position="139"/>
        <end position="219"/>
    </location>
</feature>
<evidence type="ECO:0000259" key="2">
    <source>
        <dbReference type="PROSITE" id="PS51109"/>
    </source>
</evidence>
<dbReference type="EMBL" id="AP028654">
    <property type="protein sequence ID" value="BEP27700.1"/>
    <property type="molecule type" value="Genomic_DNA"/>
</dbReference>
<dbReference type="CDD" id="cd22786">
    <property type="entry name" value="DPBB_YuiC-like"/>
    <property type="match status" value="1"/>
</dbReference>
<dbReference type="RefSeq" id="WP_338536071.1">
    <property type="nucleotide sequence ID" value="NZ_AP028654.1"/>
</dbReference>
<dbReference type="PANTHER" id="PTHR39160:SF4">
    <property type="entry name" value="RESUSCITATION-PROMOTING FACTOR RPFB"/>
    <property type="match status" value="1"/>
</dbReference>
<dbReference type="SMART" id="SM01208">
    <property type="entry name" value="G5"/>
    <property type="match status" value="1"/>
</dbReference>
<dbReference type="Gene3D" id="2.20.230.10">
    <property type="entry name" value="Resuscitation-promoting factor rpfb"/>
    <property type="match status" value="1"/>
</dbReference>
<dbReference type="InterPro" id="IPR010611">
    <property type="entry name" value="3D_dom"/>
</dbReference>
<organism evidence="3 4">
    <name type="scientific">Helicovermis profundi</name>
    <dbReference type="NCBI Taxonomy" id="3065157"/>
    <lineage>
        <taxon>Bacteria</taxon>
        <taxon>Bacillati</taxon>
        <taxon>Bacillota</taxon>
        <taxon>Clostridia</taxon>
        <taxon>Helicovermis</taxon>
    </lineage>
</organism>
<dbReference type="Gene3D" id="2.40.40.10">
    <property type="entry name" value="RlpA-like domain"/>
    <property type="match status" value="1"/>
</dbReference>
<dbReference type="GO" id="GO:0019867">
    <property type="term" value="C:outer membrane"/>
    <property type="evidence" value="ECO:0007669"/>
    <property type="project" value="InterPro"/>
</dbReference>
<dbReference type="PANTHER" id="PTHR39160">
    <property type="entry name" value="CELL WALL-BINDING PROTEIN YOCH"/>
    <property type="match status" value="1"/>
</dbReference>
<proteinExistence type="predicted"/>
<dbReference type="AlphaFoldDB" id="A0AAU9EMM4"/>
<dbReference type="GO" id="GO:0004553">
    <property type="term" value="F:hydrolase activity, hydrolyzing O-glycosyl compounds"/>
    <property type="evidence" value="ECO:0007669"/>
    <property type="project" value="InterPro"/>
</dbReference>
<evidence type="ECO:0000313" key="3">
    <source>
        <dbReference type="EMBL" id="BEP27700.1"/>
    </source>
</evidence>
<dbReference type="SUPFAM" id="SSF50685">
    <property type="entry name" value="Barwin-like endoglucanases"/>
    <property type="match status" value="1"/>
</dbReference>
<dbReference type="Proteomes" id="UP001321786">
    <property type="component" value="Chromosome"/>
</dbReference>
<dbReference type="InterPro" id="IPR051933">
    <property type="entry name" value="Resuscitation_pf_RpfB"/>
</dbReference>
<dbReference type="Pfam" id="PF06725">
    <property type="entry name" value="3D"/>
    <property type="match status" value="1"/>
</dbReference>
<accession>A0AAU9EMM4</accession>
<evidence type="ECO:0000256" key="1">
    <source>
        <dbReference type="ARBA" id="ARBA00022729"/>
    </source>
</evidence>